<feature type="binding site" evidence="9">
    <location>
        <position position="17"/>
    </location>
    <ligand>
        <name>Mg(2+)</name>
        <dbReference type="ChEBI" id="CHEBI:18420"/>
    </ligand>
</feature>
<feature type="binding site" evidence="9">
    <location>
        <position position="42"/>
    </location>
    <ligand>
        <name>substrate</name>
    </ligand>
</feature>
<keyword evidence="7 9" id="KW-0460">Magnesium</keyword>
<evidence type="ECO:0000256" key="2">
    <source>
        <dbReference type="ARBA" id="ARBA00022598"/>
    </source>
</evidence>
<dbReference type="EMBL" id="JBEPIJ010000005">
    <property type="protein sequence ID" value="MES0873652.1"/>
    <property type="molecule type" value="Genomic_DNA"/>
</dbReference>
<evidence type="ECO:0000256" key="3">
    <source>
        <dbReference type="ARBA" id="ARBA00022723"/>
    </source>
</evidence>
<keyword evidence="1 9" id="KW-0963">Cytoplasm</keyword>
<evidence type="ECO:0000256" key="9">
    <source>
        <dbReference type="HAMAP-Rule" id="MF_00336"/>
    </source>
</evidence>
<evidence type="ECO:0000256" key="7">
    <source>
        <dbReference type="ARBA" id="ARBA00022842"/>
    </source>
</evidence>
<comment type="catalytic activity">
    <reaction evidence="9">
        <text>(7R,8S)-7,8-diammoniononanoate + CO2 + ATP = (4R,5S)-dethiobiotin + ADP + phosphate + 3 H(+)</text>
        <dbReference type="Rhea" id="RHEA:15805"/>
        <dbReference type="ChEBI" id="CHEBI:15378"/>
        <dbReference type="ChEBI" id="CHEBI:16526"/>
        <dbReference type="ChEBI" id="CHEBI:30616"/>
        <dbReference type="ChEBI" id="CHEBI:43474"/>
        <dbReference type="ChEBI" id="CHEBI:149469"/>
        <dbReference type="ChEBI" id="CHEBI:149473"/>
        <dbReference type="ChEBI" id="CHEBI:456216"/>
        <dbReference type="EC" id="6.3.3.3"/>
    </reaction>
</comment>
<evidence type="ECO:0000313" key="10">
    <source>
        <dbReference type="EMBL" id="MES0873652.1"/>
    </source>
</evidence>
<dbReference type="Gene3D" id="3.40.50.300">
    <property type="entry name" value="P-loop containing nucleotide triphosphate hydrolases"/>
    <property type="match status" value="1"/>
</dbReference>
<comment type="caution">
    <text evidence="10">The sequence shown here is derived from an EMBL/GenBank/DDBJ whole genome shotgun (WGS) entry which is preliminary data.</text>
</comment>
<feature type="binding site" evidence="9">
    <location>
        <position position="116"/>
    </location>
    <ligand>
        <name>Mg(2+)</name>
        <dbReference type="ChEBI" id="CHEBI:18420"/>
    </ligand>
</feature>
<comment type="function">
    <text evidence="9">Catalyzes a mechanistically unusual reaction, the ATP-dependent insertion of CO2 between the N7 and N8 nitrogen atoms of 7,8-diaminopelargonic acid (DAPA, also called 7,8-diammoniononanoate) to form a ureido ring.</text>
</comment>
<evidence type="ECO:0000256" key="8">
    <source>
        <dbReference type="ARBA" id="ARBA00047386"/>
    </source>
</evidence>
<dbReference type="PIRSF" id="PIRSF006755">
    <property type="entry name" value="DTB_synth"/>
    <property type="match status" value="1"/>
</dbReference>
<feature type="binding site" evidence="9">
    <location>
        <begin position="176"/>
        <end position="177"/>
    </location>
    <ligand>
        <name>ATP</name>
        <dbReference type="ChEBI" id="CHEBI:30616"/>
    </ligand>
</feature>
<evidence type="ECO:0000256" key="4">
    <source>
        <dbReference type="ARBA" id="ARBA00022741"/>
    </source>
</evidence>
<keyword evidence="2 9" id="KW-0436">Ligase</keyword>
<organism evidence="10 11">
    <name type="scientific">Sinimarinibacterium thermocellulolyticum</name>
    <dbReference type="NCBI Taxonomy" id="3170016"/>
    <lineage>
        <taxon>Bacteria</taxon>
        <taxon>Pseudomonadati</taxon>
        <taxon>Pseudomonadota</taxon>
        <taxon>Gammaproteobacteria</taxon>
        <taxon>Nevskiales</taxon>
        <taxon>Nevskiaceae</taxon>
        <taxon>Sinimarinibacterium</taxon>
    </lineage>
</organism>
<evidence type="ECO:0000256" key="6">
    <source>
        <dbReference type="ARBA" id="ARBA00022840"/>
    </source>
</evidence>
<comment type="catalytic activity">
    <reaction evidence="8">
        <text>(7R,8S)-8-amino-7-(carboxyamino)nonanoate + ATP = (4R,5S)-dethiobiotin + ADP + phosphate + H(+)</text>
        <dbReference type="Rhea" id="RHEA:63684"/>
        <dbReference type="ChEBI" id="CHEBI:15378"/>
        <dbReference type="ChEBI" id="CHEBI:30616"/>
        <dbReference type="ChEBI" id="CHEBI:43474"/>
        <dbReference type="ChEBI" id="CHEBI:149470"/>
        <dbReference type="ChEBI" id="CHEBI:149473"/>
        <dbReference type="ChEBI" id="CHEBI:456216"/>
    </reaction>
</comment>
<accession>A0ABV2A8U1</accession>
<dbReference type="SUPFAM" id="SSF52540">
    <property type="entry name" value="P-loop containing nucleoside triphosphate hydrolases"/>
    <property type="match status" value="1"/>
</dbReference>
<comment type="cofactor">
    <cofactor evidence="9">
        <name>Mg(2+)</name>
        <dbReference type="ChEBI" id="CHEBI:18420"/>
    </cofactor>
</comment>
<dbReference type="PANTHER" id="PTHR43210:SF2">
    <property type="entry name" value="ATP-DEPENDENT DETHIOBIOTIN SYNTHETASE BIOD 2"/>
    <property type="match status" value="1"/>
</dbReference>
<dbReference type="Pfam" id="PF13500">
    <property type="entry name" value="AAA_26"/>
    <property type="match status" value="1"/>
</dbReference>
<comment type="subunit">
    <text evidence="9">Homodimer.</text>
</comment>
<dbReference type="EC" id="6.3.3.3" evidence="9"/>
<feature type="active site" evidence="9">
    <location>
        <position position="38"/>
    </location>
</feature>
<keyword evidence="6 9" id="KW-0067">ATP-binding</keyword>
<comment type="caution">
    <text evidence="9">Lacks conserved residue(s) required for the propagation of feature annotation.</text>
</comment>
<feature type="binding site" evidence="9">
    <location>
        <begin position="116"/>
        <end position="119"/>
    </location>
    <ligand>
        <name>ATP</name>
        <dbReference type="ChEBI" id="CHEBI:30616"/>
    </ligand>
</feature>
<dbReference type="NCBIfam" id="TIGR00347">
    <property type="entry name" value="bioD"/>
    <property type="match status" value="1"/>
</dbReference>
<dbReference type="InterPro" id="IPR004472">
    <property type="entry name" value="DTB_synth_BioD"/>
</dbReference>
<keyword evidence="4 9" id="KW-0547">Nucleotide-binding</keyword>
<dbReference type="PANTHER" id="PTHR43210">
    <property type="entry name" value="DETHIOBIOTIN SYNTHETASE"/>
    <property type="match status" value="1"/>
</dbReference>
<feature type="binding site" evidence="9">
    <location>
        <begin position="205"/>
        <end position="207"/>
    </location>
    <ligand>
        <name>ATP</name>
        <dbReference type="ChEBI" id="CHEBI:30616"/>
    </ligand>
</feature>
<evidence type="ECO:0000256" key="1">
    <source>
        <dbReference type="ARBA" id="ARBA00022490"/>
    </source>
</evidence>
<sequence length="232" mass="24565">MKQGVFITGTDTGVGKTRIGAALAWHLSRSGLRVRPRKPVESGCAQGPHGLVPQDAMTLREAAGGADPLDRVCRYRLRAPLSPERAARLEGLPLSLGMLYEACRADVGAGDFLLVEGAGGFYSPMAQGALNADLAGGLGLPVLVVAADRLGALNHTLLTVEAIRIRGLALAGLVLNQPVPRMDDGGMDNAEDLARWLRCPVLRMPHSSHCGAMAWHREADRLITLAAQWSAP</sequence>
<dbReference type="HAMAP" id="MF_00336">
    <property type="entry name" value="BioD"/>
    <property type="match status" value="1"/>
</dbReference>
<dbReference type="CDD" id="cd03109">
    <property type="entry name" value="DTBS"/>
    <property type="match status" value="1"/>
</dbReference>
<comment type="subcellular location">
    <subcellularLocation>
        <location evidence="9">Cytoplasm</location>
    </subcellularLocation>
</comment>
<feature type="binding site" evidence="9">
    <location>
        <position position="55"/>
    </location>
    <ligand>
        <name>ATP</name>
        <dbReference type="ChEBI" id="CHEBI:30616"/>
    </ligand>
</feature>
<dbReference type="Proteomes" id="UP001465331">
    <property type="component" value="Unassembled WGS sequence"/>
</dbReference>
<comment type="similarity">
    <text evidence="9">Belongs to the dethiobiotin synthetase family.</text>
</comment>
<evidence type="ECO:0000256" key="5">
    <source>
        <dbReference type="ARBA" id="ARBA00022756"/>
    </source>
</evidence>
<feature type="binding site" evidence="9">
    <location>
        <position position="55"/>
    </location>
    <ligand>
        <name>Mg(2+)</name>
        <dbReference type="ChEBI" id="CHEBI:18420"/>
    </ligand>
</feature>
<proteinExistence type="inferred from homology"/>
<name>A0ABV2A8U1_9GAMM</name>
<evidence type="ECO:0000313" key="11">
    <source>
        <dbReference type="Proteomes" id="UP001465331"/>
    </source>
</evidence>
<comment type="pathway">
    <text evidence="9">Cofactor biosynthesis; biotin biosynthesis; biotin from 7,8-diaminononanoate: step 1/2.</text>
</comment>
<dbReference type="GO" id="GO:0004141">
    <property type="term" value="F:dethiobiotin synthase activity"/>
    <property type="evidence" value="ECO:0007669"/>
    <property type="project" value="UniProtKB-EC"/>
</dbReference>
<dbReference type="RefSeq" id="WP_352888445.1">
    <property type="nucleotide sequence ID" value="NZ_JBEPIJ010000005.1"/>
</dbReference>
<keyword evidence="11" id="KW-1185">Reference proteome</keyword>
<keyword evidence="5 9" id="KW-0093">Biotin biosynthesis</keyword>
<keyword evidence="3 9" id="KW-0479">Metal-binding</keyword>
<protein>
    <recommendedName>
        <fullName evidence="9">ATP-dependent dethiobiotin synthetase BioD</fullName>
        <ecNumber evidence="9">6.3.3.3</ecNumber>
    </recommendedName>
    <alternativeName>
        <fullName evidence="9">DTB synthetase</fullName>
        <shortName evidence="9">DTBS</shortName>
    </alternativeName>
    <alternativeName>
        <fullName evidence="9">Dethiobiotin synthase</fullName>
    </alternativeName>
</protein>
<reference evidence="10 11" key="1">
    <citation type="submission" date="2024-06" db="EMBL/GenBank/DDBJ databases">
        <authorList>
            <person name="Li Z."/>
            <person name="Jiang Y."/>
        </authorList>
    </citation>
    <scope>NUCLEOTIDE SEQUENCE [LARGE SCALE GENOMIC DNA]</scope>
    <source>
        <strain evidence="10 11">HSW-8</strain>
    </source>
</reference>
<dbReference type="InterPro" id="IPR027417">
    <property type="entry name" value="P-loop_NTPase"/>
</dbReference>
<gene>
    <name evidence="9 10" type="primary">bioD</name>
    <name evidence="10" type="ORF">ABSH63_06495</name>
</gene>